<feature type="transmembrane region" description="Helical" evidence="6">
    <location>
        <begin position="112"/>
        <end position="134"/>
    </location>
</feature>
<keyword evidence="4 6" id="KW-1133">Transmembrane helix</keyword>
<evidence type="ECO:0000256" key="4">
    <source>
        <dbReference type="ARBA" id="ARBA00022989"/>
    </source>
</evidence>
<dbReference type="InParanoid" id="B9T1Z1"/>
<feature type="transmembrane region" description="Helical" evidence="6">
    <location>
        <begin position="72"/>
        <end position="92"/>
    </location>
</feature>
<gene>
    <name evidence="7" type="ORF">RCOM_0624920</name>
</gene>
<protein>
    <submittedName>
        <fullName evidence="7">Uncharacterized protein</fullName>
    </submittedName>
</protein>
<organism evidence="7 8">
    <name type="scientific">Ricinus communis</name>
    <name type="common">Castor bean</name>
    <dbReference type="NCBI Taxonomy" id="3988"/>
    <lineage>
        <taxon>Eukaryota</taxon>
        <taxon>Viridiplantae</taxon>
        <taxon>Streptophyta</taxon>
        <taxon>Embryophyta</taxon>
        <taxon>Tracheophyta</taxon>
        <taxon>Spermatophyta</taxon>
        <taxon>Magnoliopsida</taxon>
        <taxon>eudicotyledons</taxon>
        <taxon>Gunneridae</taxon>
        <taxon>Pentapetalae</taxon>
        <taxon>rosids</taxon>
        <taxon>fabids</taxon>
        <taxon>Malpighiales</taxon>
        <taxon>Euphorbiaceae</taxon>
        <taxon>Acalyphoideae</taxon>
        <taxon>Acalypheae</taxon>
        <taxon>Ricinus</taxon>
    </lineage>
</organism>
<evidence type="ECO:0000313" key="8">
    <source>
        <dbReference type="Proteomes" id="UP000008311"/>
    </source>
</evidence>
<proteinExistence type="inferred from homology"/>
<dbReference type="AlphaFoldDB" id="B9T1Z1"/>
<sequence length="152" mass="17154">MVVSAVIESRRLRIAHAHQHQDNRDGSTRTMLALWLLPQLVLVGMGEAFHFPGQVALYYKEFPVSLRRTRTAIIAFIVGVSFYLSTALIPLVRSVTDWLPDNIDDGRIDNAYWVMVGLGVLNFIYYLVCAKLYLHQNVEKAAKESSSVSNSE</sequence>
<evidence type="ECO:0000256" key="6">
    <source>
        <dbReference type="SAM" id="Phobius"/>
    </source>
</evidence>
<keyword evidence="8" id="KW-1185">Reference proteome</keyword>
<accession>B9T1Z1</accession>
<feature type="transmembrane region" description="Helical" evidence="6">
    <location>
        <begin position="32"/>
        <end position="51"/>
    </location>
</feature>
<reference evidence="8" key="1">
    <citation type="journal article" date="2010" name="Nat. Biotechnol.">
        <title>Draft genome sequence of the oilseed species Ricinus communis.</title>
        <authorList>
            <person name="Chan A.P."/>
            <person name="Crabtree J."/>
            <person name="Zhao Q."/>
            <person name="Lorenzi H."/>
            <person name="Orvis J."/>
            <person name="Puiu D."/>
            <person name="Melake-Berhan A."/>
            <person name="Jones K.M."/>
            <person name="Redman J."/>
            <person name="Chen G."/>
            <person name="Cahoon E.B."/>
            <person name="Gedil M."/>
            <person name="Stanke M."/>
            <person name="Haas B.J."/>
            <person name="Wortman J.R."/>
            <person name="Fraser-Liggett C.M."/>
            <person name="Ravel J."/>
            <person name="Rabinowicz P.D."/>
        </authorList>
    </citation>
    <scope>NUCLEOTIDE SEQUENCE [LARGE SCALE GENOMIC DNA]</scope>
    <source>
        <strain evidence="8">cv. Hale</strain>
    </source>
</reference>
<evidence type="ECO:0000256" key="1">
    <source>
        <dbReference type="ARBA" id="ARBA00004141"/>
    </source>
</evidence>
<dbReference type="Pfam" id="PF00854">
    <property type="entry name" value="PTR2"/>
    <property type="match status" value="1"/>
</dbReference>
<dbReference type="InterPro" id="IPR036259">
    <property type="entry name" value="MFS_trans_sf"/>
</dbReference>
<evidence type="ECO:0000313" key="7">
    <source>
        <dbReference type="EMBL" id="EEF30126.1"/>
    </source>
</evidence>
<keyword evidence="3 6" id="KW-0812">Transmembrane</keyword>
<dbReference type="Proteomes" id="UP000008311">
    <property type="component" value="Unassembled WGS sequence"/>
</dbReference>
<dbReference type="InterPro" id="IPR000109">
    <property type="entry name" value="POT_fam"/>
</dbReference>
<evidence type="ECO:0000256" key="5">
    <source>
        <dbReference type="ARBA" id="ARBA00023136"/>
    </source>
</evidence>
<comment type="subcellular location">
    <subcellularLocation>
        <location evidence="1">Membrane</location>
        <topology evidence="1">Multi-pass membrane protein</topology>
    </subcellularLocation>
</comment>
<comment type="similarity">
    <text evidence="2">Belongs to the major facilitator superfamily. Proton-dependent oligopeptide transporter (POT/PTR) (TC 2.A.17) family.</text>
</comment>
<dbReference type="Gene3D" id="1.20.1250.20">
    <property type="entry name" value="MFS general substrate transporter like domains"/>
    <property type="match status" value="1"/>
</dbReference>
<name>B9T1Z1_RICCO</name>
<evidence type="ECO:0000256" key="3">
    <source>
        <dbReference type="ARBA" id="ARBA00022692"/>
    </source>
</evidence>
<dbReference type="GO" id="GO:0016020">
    <property type="term" value="C:membrane"/>
    <property type="evidence" value="ECO:0007669"/>
    <property type="project" value="UniProtKB-SubCell"/>
</dbReference>
<dbReference type="EMBL" id="EQ974364">
    <property type="protein sequence ID" value="EEF30126.1"/>
    <property type="molecule type" value="Genomic_DNA"/>
</dbReference>
<dbReference type="eggNOG" id="KOG1237">
    <property type="taxonomic scope" value="Eukaryota"/>
</dbReference>
<evidence type="ECO:0000256" key="2">
    <source>
        <dbReference type="ARBA" id="ARBA00005982"/>
    </source>
</evidence>
<keyword evidence="5 6" id="KW-0472">Membrane</keyword>
<dbReference type="PANTHER" id="PTHR11654">
    <property type="entry name" value="OLIGOPEPTIDE TRANSPORTER-RELATED"/>
    <property type="match status" value="1"/>
</dbReference>
<dbReference type="SUPFAM" id="SSF103473">
    <property type="entry name" value="MFS general substrate transporter"/>
    <property type="match status" value="1"/>
</dbReference>
<dbReference type="GO" id="GO:0022857">
    <property type="term" value="F:transmembrane transporter activity"/>
    <property type="evidence" value="ECO:0007669"/>
    <property type="project" value="InterPro"/>
</dbReference>